<gene>
    <name evidence="6" type="ORF">KUF71_013929</name>
</gene>
<organism evidence="6 7">
    <name type="scientific">Frankliniella fusca</name>
    <dbReference type="NCBI Taxonomy" id="407009"/>
    <lineage>
        <taxon>Eukaryota</taxon>
        <taxon>Metazoa</taxon>
        <taxon>Ecdysozoa</taxon>
        <taxon>Arthropoda</taxon>
        <taxon>Hexapoda</taxon>
        <taxon>Insecta</taxon>
        <taxon>Pterygota</taxon>
        <taxon>Neoptera</taxon>
        <taxon>Paraneoptera</taxon>
        <taxon>Thysanoptera</taxon>
        <taxon>Terebrantia</taxon>
        <taxon>Thripoidea</taxon>
        <taxon>Thripidae</taxon>
        <taxon>Frankliniella</taxon>
    </lineage>
</organism>
<evidence type="ECO:0000256" key="3">
    <source>
        <dbReference type="ARBA" id="ARBA00022737"/>
    </source>
</evidence>
<dbReference type="InterPro" id="IPR003591">
    <property type="entry name" value="Leu-rich_rpt_typical-subtyp"/>
</dbReference>
<dbReference type="PROSITE" id="PS51450">
    <property type="entry name" value="LRR"/>
    <property type="match status" value="1"/>
</dbReference>
<keyword evidence="4" id="KW-0472">Membrane</keyword>
<dbReference type="Pfam" id="PF13855">
    <property type="entry name" value="LRR_8"/>
    <property type="match status" value="1"/>
</dbReference>
<evidence type="ECO:0000256" key="2">
    <source>
        <dbReference type="ARBA" id="ARBA00022729"/>
    </source>
</evidence>
<reference evidence="6" key="1">
    <citation type="submission" date="2021-07" db="EMBL/GenBank/DDBJ databases">
        <authorList>
            <person name="Catto M.A."/>
            <person name="Jacobson A."/>
            <person name="Kennedy G."/>
            <person name="Labadie P."/>
            <person name="Hunt B.G."/>
            <person name="Srinivasan R."/>
        </authorList>
    </citation>
    <scope>NUCLEOTIDE SEQUENCE</scope>
    <source>
        <strain evidence="6">PL_HMW_Pooled</strain>
        <tissue evidence="6">Head</tissue>
    </source>
</reference>
<dbReference type="GO" id="GO:0016020">
    <property type="term" value="C:membrane"/>
    <property type="evidence" value="ECO:0007669"/>
    <property type="project" value="TreeGrafter"/>
</dbReference>
<dbReference type="SMART" id="SM00369">
    <property type="entry name" value="LRR_TYP"/>
    <property type="match status" value="5"/>
</dbReference>
<sequence>MSRFLISVILQGFLLQLQLAPSSLELSSSLCGHAFRNRCTCGKTRISDTEPESFVVNCTNAGFTNTSALSHLPIETQFLIFVGNNISVLPGNIFGDQDHTPNLKVVDMSNNAIKEIRGKAYHHVSSVERLILDHNELSLSPLKSGVENHRHPRMFSNFINLRSLHLTNAFKDNSPSNLVNDLHDIFLNSNLSLLIKLHLEQNELTGFSDQMVFCDLPSLMDLHLGDNFLRGLHFNITCLHHLRFLDLQRNRITRLSKSDLAMLDTFPARGQSLTVDFSGNPFCDCQDLLAWLNTTKVIVRRKESLSCTHSSSVRSNTKDDAYAHVSCTTLHTSATSKSEDNSEQSFHGGTALTLVLLSLAGIIFLVLFVYRKRLNFKPHGQRSLLDTVSRKVQYTTIEHHEEEVDV</sequence>
<keyword evidence="2 5" id="KW-0732">Signal</keyword>
<dbReference type="InterPro" id="IPR001611">
    <property type="entry name" value="Leu-rich_rpt"/>
</dbReference>
<feature type="transmembrane region" description="Helical" evidence="4">
    <location>
        <begin position="346"/>
        <end position="370"/>
    </location>
</feature>
<comment type="caution">
    <text evidence="6">The sequence shown here is derived from an EMBL/GenBank/DDBJ whole genome shotgun (WGS) entry which is preliminary data.</text>
</comment>
<feature type="chain" id="PRO_5041976935" evidence="5">
    <location>
        <begin position="21"/>
        <end position="406"/>
    </location>
</feature>
<dbReference type="PANTHER" id="PTHR24364">
    <property type="entry name" value="LP06937P"/>
    <property type="match status" value="1"/>
</dbReference>
<accession>A0AAE1HS19</accession>
<dbReference type="AlphaFoldDB" id="A0AAE1HS19"/>
<name>A0AAE1HS19_9NEOP</name>
<keyword evidence="3" id="KW-0677">Repeat</keyword>
<dbReference type="Proteomes" id="UP001219518">
    <property type="component" value="Unassembled WGS sequence"/>
</dbReference>
<dbReference type="InterPro" id="IPR052286">
    <property type="entry name" value="Wnt_signaling_inhibitor"/>
</dbReference>
<proteinExistence type="predicted"/>
<dbReference type="PANTHER" id="PTHR24364:SF18">
    <property type="entry name" value="LP06937P"/>
    <property type="match status" value="1"/>
</dbReference>
<evidence type="ECO:0000256" key="5">
    <source>
        <dbReference type="SAM" id="SignalP"/>
    </source>
</evidence>
<evidence type="ECO:0000313" key="7">
    <source>
        <dbReference type="Proteomes" id="UP001219518"/>
    </source>
</evidence>
<dbReference type="Gene3D" id="3.80.10.10">
    <property type="entry name" value="Ribonuclease Inhibitor"/>
    <property type="match status" value="1"/>
</dbReference>
<dbReference type="InterPro" id="IPR032675">
    <property type="entry name" value="LRR_dom_sf"/>
</dbReference>
<protein>
    <submittedName>
        <fullName evidence="6">Trophoblast glycoprotein</fullName>
    </submittedName>
</protein>
<evidence type="ECO:0000256" key="1">
    <source>
        <dbReference type="ARBA" id="ARBA00022614"/>
    </source>
</evidence>
<evidence type="ECO:0000313" key="6">
    <source>
        <dbReference type="EMBL" id="KAK3925680.1"/>
    </source>
</evidence>
<keyword evidence="1" id="KW-0433">Leucine-rich repeat</keyword>
<keyword evidence="4" id="KW-1133">Transmembrane helix</keyword>
<dbReference type="EMBL" id="JAHWGI010001240">
    <property type="protein sequence ID" value="KAK3925680.1"/>
    <property type="molecule type" value="Genomic_DNA"/>
</dbReference>
<evidence type="ECO:0000256" key="4">
    <source>
        <dbReference type="SAM" id="Phobius"/>
    </source>
</evidence>
<keyword evidence="7" id="KW-1185">Reference proteome</keyword>
<reference evidence="6" key="2">
    <citation type="journal article" date="2023" name="BMC Genomics">
        <title>Pest status, molecular evolution, and epigenetic factors derived from the genome assembly of Frankliniella fusca, a thysanopteran phytovirus vector.</title>
        <authorList>
            <person name="Catto M.A."/>
            <person name="Labadie P.E."/>
            <person name="Jacobson A.L."/>
            <person name="Kennedy G.G."/>
            <person name="Srinivasan R."/>
            <person name="Hunt B.G."/>
        </authorList>
    </citation>
    <scope>NUCLEOTIDE SEQUENCE</scope>
    <source>
        <strain evidence="6">PL_HMW_Pooled</strain>
    </source>
</reference>
<dbReference type="SUPFAM" id="SSF52058">
    <property type="entry name" value="L domain-like"/>
    <property type="match status" value="1"/>
</dbReference>
<feature type="signal peptide" evidence="5">
    <location>
        <begin position="1"/>
        <end position="20"/>
    </location>
</feature>
<keyword evidence="4" id="KW-0812">Transmembrane</keyword>